<feature type="signal peptide" evidence="1">
    <location>
        <begin position="1"/>
        <end position="32"/>
    </location>
</feature>
<evidence type="ECO:0000313" key="2">
    <source>
        <dbReference type="EMBL" id="VDM41691.1"/>
    </source>
</evidence>
<keyword evidence="3" id="KW-1185">Reference proteome</keyword>
<gene>
    <name evidence="2" type="ORF">TCNE_LOCUS10370</name>
</gene>
<reference evidence="4" key="1">
    <citation type="submission" date="2016-06" db="UniProtKB">
        <authorList>
            <consortium name="WormBaseParasite"/>
        </authorList>
    </citation>
    <scope>IDENTIFICATION</scope>
</reference>
<name>A0A183UPF0_TOXCA</name>
<protein>
    <submittedName>
        <fullName evidence="4">Glycine-rich protein</fullName>
    </submittedName>
</protein>
<dbReference type="AlphaFoldDB" id="A0A183UPF0"/>
<accession>A0A183UPF0</accession>
<dbReference type="EMBL" id="UYWY01020479">
    <property type="protein sequence ID" value="VDM41691.1"/>
    <property type="molecule type" value="Genomic_DNA"/>
</dbReference>
<proteinExistence type="predicted"/>
<feature type="chain" id="PRO_5044553310" evidence="1">
    <location>
        <begin position="33"/>
        <end position="90"/>
    </location>
</feature>
<dbReference type="Proteomes" id="UP000050794">
    <property type="component" value="Unassembled WGS sequence"/>
</dbReference>
<sequence>MRRRLLTPSCQKMKIIAAVLVVLLSVLNICNAAWGSHSHEWGGGMGGYWPGSRPGWGGGFRPGWGGGFRPGWGGGRPGWGDLVARPWGRR</sequence>
<evidence type="ECO:0000256" key="1">
    <source>
        <dbReference type="SAM" id="SignalP"/>
    </source>
</evidence>
<reference evidence="2 3" key="2">
    <citation type="submission" date="2018-11" db="EMBL/GenBank/DDBJ databases">
        <authorList>
            <consortium name="Pathogen Informatics"/>
        </authorList>
    </citation>
    <scope>NUCLEOTIDE SEQUENCE [LARGE SCALE GENOMIC DNA]</scope>
</reference>
<organism evidence="3 4">
    <name type="scientific">Toxocara canis</name>
    <name type="common">Canine roundworm</name>
    <dbReference type="NCBI Taxonomy" id="6265"/>
    <lineage>
        <taxon>Eukaryota</taxon>
        <taxon>Metazoa</taxon>
        <taxon>Ecdysozoa</taxon>
        <taxon>Nematoda</taxon>
        <taxon>Chromadorea</taxon>
        <taxon>Rhabditida</taxon>
        <taxon>Spirurina</taxon>
        <taxon>Ascaridomorpha</taxon>
        <taxon>Ascaridoidea</taxon>
        <taxon>Toxocaridae</taxon>
        <taxon>Toxocara</taxon>
    </lineage>
</organism>
<keyword evidence="1" id="KW-0732">Signal</keyword>
<evidence type="ECO:0000313" key="3">
    <source>
        <dbReference type="Proteomes" id="UP000050794"/>
    </source>
</evidence>
<evidence type="ECO:0000313" key="4">
    <source>
        <dbReference type="WBParaSite" id="TCNE_0001037001-mRNA-1"/>
    </source>
</evidence>
<dbReference type="WBParaSite" id="TCNE_0001037001-mRNA-1">
    <property type="protein sequence ID" value="TCNE_0001037001-mRNA-1"/>
    <property type="gene ID" value="TCNE_0001037001"/>
</dbReference>